<name>A0A6J2TR10_DROLE</name>
<evidence type="ECO:0000256" key="3">
    <source>
        <dbReference type="SAM" id="MobiDB-lite"/>
    </source>
</evidence>
<dbReference type="PANTHER" id="PTHR31796">
    <property type="entry name" value="SUZ DOMAIN-CONTAINING PROTEIN 1"/>
    <property type="match status" value="1"/>
</dbReference>
<organism evidence="5 6">
    <name type="scientific">Drosophila lebanonensis</name>
    <name type="common">Fruit fly</name>
    <name type="synonym">Scaptodrosophila lebanonensis</name>
    <dbReference type="NCBI Taxonomy" id="7225"/>
    <lineage>
        <taxon>Eukaryota</taxon>
        <taxon>Metazoa</taxon>
        <taxon>Ecdysozoa</taxon>
        <taxon>Arthropoda</taxon>
        <taxon>Hexapoda</taxon>
        <taxon>Insecta</taxon>
        <taxon>Pterygota</taxon>
        <taxon>Neoptera</taxon>
        <taxon>Endopterygota</taxon>
        <taxon>Diptera</taxon>
        <taxon>Brachycera</taxon>
        <taxon>Muscomorpha</taxon>
        <taxon>Ephydroidea</taxon>
        <taxon>Drosophilidae</taxon>
        <taxon>Scaptodrosophila</taxon>
    </lineage>
</organism>
<comment type="similarity">
    <text evidence="1">Belongs to the SZRD1 family.</text>
</comment>
<dbReference type="OrthoDB" id="5373615at2759"/>
<evidence type="ECO:0000256" key="2">
    <source>
        <dbReference type="ARBA" id="ARBA00044802"/>
    </source>
</evidence>
<protein>
    <recommendedName>
        <fullName evidence="2">SUZ RNA-binding domain-containing</fullName>
    </recommendedName>
</protein>
<evidence type="ECO:0000313" key="6">
    <source>
        <dbReference type="RefSeq" id="XP_030377553.1"/>
    </source>
</evidence>
<evidence type="ECO:0000259" key="4">
    <source>
        <dbReference type="PROSITE" id="PS51673"/>
    </source>
</evidence>
<dbReference type="PANTHER" id="PTHR31796:SF2">
    <property type="entry name" value="SUZ DOMAIN-CONTAINING PROTEIN 1"/>
    <property type="match status" value="1"/>
</dbReference>
<feature type="compositionally biased region" description="Polar residues" evidence="3">
    <location>
        <begin position="68"/>
        <end position="84"/>
    </location>
</feature>
<reference evidence="6" key="1">
    <citation type="submission" date="2025-08" db="UniProtKB">
        <authorList>
            <consortium name="RefSeq"/>
        </authorList>
    </citation>
    <scope>IDENTIFICATION</scope>
    <source>
        <strain evidence="6">11010-0011.00</strain>
        <tissue evidence="6">Whole body</tissue>
    </source>
</reference>
<dbReference type="Pfam" id="PF12901">
    <property type="entry name" value="SUZ-C"/>
    <property type="match status" value="1"/>
</dbReference>
<evidence type="ECO:0000256" key="1">
    <source>
        <dbReference type="ARBA" id="ARBA00007124"/>
    </source>
</evidence>
<evidence type="ECO:0000313" key="5">
    <source>
        <dbReference type="Proteomes" id="UP000504634"/>
    </source>
</evidence>
<dbReference type="Pfam" id="PF12752">
    <property type="entry name" value="SUZ"/>
    <property type="match status" value="1"/>
</dbReference>
<feature type="region of interest" description="Disordered" evidence="3">
    <location>
        <begin position="135"/>
        <end position="155"/>
    </location>
</feature>
<dbReference type="InterPro" id="IPR024642">
    <property type="entry name" value="SUZ-C"/>
</dbReference>
<feature type="domain" description="SUZ" evidence="4">
    <location>
        <begin position="101"/>
        <end position="176"/>
    </location>
</feature>
<accession>A0A6J2TR10</accession>
<dbReference type="GeneID" id="115626344"/>
<proteinExistence type="inferred from homology"/>
<dbReference type="InterPro" id="IPR039228">
    <property type="entry name" value="SZRD1"/>
</dbReference>
<dbReference type="PROSITE" id="PS51673">
    <property type="entry name" value="SUZ"/>
    <property type="match status" value="1"/>
</dbReference>
<dbReference type="InterPro" id="IPR024771">
    <property type="entry name" value="SUZ"/>
</dbReference>
<feature type="region of interest" description="Disordered" evidence="3">
    <location>
        <begin position="318"/>
        <end position="361"/>
    </location>
</feature>
<dbReference type="Proteomes" id="UP000504634">
    <property type="component" value="Unplaced"/>
</dbReference>
<sequence length="361" mass="39694">MSNGDDVLDNWEEIDEEGLCMKLQTKLQTTTTYDTTTSTTVQIFSKPAADTLETACHTSATKMKVLQRPQSLQESSTSAASKQITIAKKPSPPVGSDDTNTGTSVVMVLHKSASEYDAGNYVNPISNQTVKILRRPAQAEERRDPNGIRPRQPIKTLQQREQEYAEARLRILGAAKNPEDDKPATPAIAVTSSATLASAPPAPVVSNATNNNNTRHIAATLPTSMHRSNSAPKMTLSPQCYNNYNNYFQPPPLNYFYQQAGPPPPSLQLQQQQPHYNQRMPAYGTAPGVPPQIPQPSNAQQSWSPVVGGSVSAALLRQQQQQQAVPHHHHQQQQQHPYNDNILRLPRGPCPNGTIGFQMRR</sequence>
<gene>
    <name evidence="6" type="primary">LOC115626344</name>
</gene>
<dbReference type="AlphaFoldDB" id="A0A6J2TR10"/>
<dbReference type="RefSeq" id="XP_030377553.1">
    <property type="nucleotide sequence ID" value="XM_030521693.1"/>
</dbReference>
<keyword evidence="5" id="KW-1185">Reference proteome</keyword>
<feature type="compositionally biased region" description="Basic and acidic residues" evidence="3">
    <location>
        <begin position="137"/>
        <end position="146"/>
    </location>
</feature>
<feature type="region of interest" description="Disordered" evidence="3">
    <location>
        <begin position="66"/>
        <end position="101"/>
    </location>
</feature>